<organism evidence="1 2">
    <name type="scientific">Pogonophryne albipinna</name>
    <dbReference type="NCBI Taxonomy" id="1090488"/>
    <lineage>
        <taxon>Eukaryota</taxon>
        <taxon>Metazoa</taxon>
        <taxon>Chordata</taxon>
        <taxon>Craniata</taxon>
        <taxon>Vertebrata</taxon>
        <taxon>Euteleostomi</taxon>
        <taxon>Actinopterygii</taxon>
        <taxon>Neopterygii</taxon>
        <taxon>Teleostei</taxon>
        <taxon>Neoteleostei</taxon>
        <taxon>Acanthomorphata</taxon>
        <taxon>Eupercaria</taxon>
        <taxon>Perciformes</taxon>
        <taxon>Notothenioidei</taxon>
        <taxon>Pogonophryne</taxon>
    </lineage>
</organism>
<dbReference type="PANTHER" id="PTHR46880">
    <property type="entry name" value="RAS-ASSOCIATING DOMAIN-CONTAINING PROTEIN"/>
    <property type="match status" value="1"/>
</dbReference>
<dbReference type="PANTHER" id="PTHR46880:SF5">
    <property type="entry name" value="DUF4371 DOMAIN-CONTAINING PROTEIN"/>
    <property type="match status" value="1"/>
</dbReference>
<dbReference type="EMBL" id="JAPTMU010000010">
    <property type="protein sequence ID" value="KAJ4936979.1"/>
    <property type="molecule type" value="Genomic_DNA"/>
</dbReference>
<evidence type="ECO:0000313" key="2">
    <source>
        <dbReference type="Proteomes" id="UP001219934"/>
    </source>
</evidence>
<reference evidence="1" key="1">
    <citation type="submission" date="2022-11" db="EMBL/GenBank/DDBJ databases">
        <title>Chromosome-level genome of Pogonophryne albipinna.</title>
        <authorList>
            <person name="Jo E."/>
        </authorList>
    </citation>
    <scope>NUCLEOTIDE SEQUENCE</scope>
    <source>
        <strain evidence="1">SGF0006</strain>
        <tissue evidence="1">Muscle</tissue>
    </source>
</reference>
<sequence>MMYCSTCRSFPAKAKDSSLFIGVSGDNVRVRTLKMHVVTSAHNDCEKALRVRENPEIAPLPSCLLRMDQGVKEKLIKLFNIAYYVAKEEEPFTKFPKLVNLHFKNGLNLGITYKNDHACQTFIDNIAKTMNKSLEEKIKAARFFSIMSDSSVDRSVQDQEIIYVTYIENGLPINVMLTMVTLQHANSQGILDAIMSGLHQAGLSEDDLKAKLVGFGCDGASVMIGHRNGVSARLKEMFGSLVTIWCVAHRLELTALDSMKSFPALTELKKSINGIYKHYHTSAKATRELKTVAEALNIHLVKPGTIDGTRWLPHTLHGLSALIRNYQAILFHLESHTSDMHDREASGLMKGRASHTVKGLKQFKTVIFDILSELKDLSLLFQRDGLTLQMVSDGLQKTTLALVAMKTVPGQHLKQFLDEVGPFPGNMYSGVQLDRKQVDDDNLHKVKEKLINGFCDYVTTRFGSLDDGVFKAAATMFDLSNWPEDITDLATFGLADLETFVSHFKGILEACEDFISIQEAKREWIDLKVEDYNAEQAVEKWWQSGQRTRRPMFSD</sequence>
<evidence type="ECO:0000313" key="1">
    <source>
        <dbReference type="EMBL" id="KAJ4936979.1"/>
    </source>
</evidence>
<proteinExistence type="predicted"/>
<dbReference type="AlphaFoldDB" id="A0AAD6B668"/>
<name>A0AAD6B668_9TELE</name>
<dbReference type="SUPFAM" id="SSF53098">
    <property type="entry name" value="Ribonuclease H-like"/>
    <property type="match status" value="1"/>
</dbReference>
<keyword evidence="2" id="KW-1185">Reference proteome</keyword>
<evidence type="ECO:0008006" key="3">
    <source>
        <dbReference type="Google" id="ProtNLM"/>
    </source>
</evidence>
<accession>A0AAD6B668</accession>
<dbReference type="InterPro" id="IPR012337">
    <property type="entry name" value="RNaseH-like_sf"/>
</dbReference>
<comment type="caution">
    <text evidence="1">The sequence shown here is derived from an EMBL/GenBank/DDBJ whole genome shotgun (WGS) entry which is preliminary data.</text>
</comment>
<protein>
    <recommendedName>
        <fullName evidence="3">DUF4371 domain-containing protein</fullName>
    </recommendedName>
</protein>
<gene>
    <name evidence="1" type="ORF">JOQ06_001563</name>
</gene>
<dbReference type="Proteomes" id="UP001219934">
    <property type="component" value="Unassembled WGS sequence"/>
</dbReference>